<protein>
    <submittedName>
        <fullName evidence="1">Uncharacterized protein</fullName>
    </submittedName>
</protein>
<proteinExistence type="predicted"/>
<evidence type="ECO:0000313" key="1">
    <source>
        <dbReference type="EMBL" id="XBS46651.1"/>
    </source>
</evidence>
<name>A0AB38ZP47_9VIRU</name>
<gene>
    <name evidence="1" type="primary">106</name>
    <name evidence="1" type="ORF">WILDFLOWER_106</name>
</gene>
<dbReference type="EMBL" id="PP763603">
    <property type="protein sequence ID" value="XBS46651.1"/>
    <property type="molecule type" value="Genomic_DNA"/>
</dbReference>
<reference evidence="1" key="1">
    <citation type="submission" date="2024-05" db="EMBL/GenBank/DDBJ databases">
        <authorList>
            <person name="Sungu N.L."/>
            <person name="Machowski E."/>
            <person name="Ealand C.S."/>
            <person name="Madhav C."/>
            <person name="Jacobs-Sera D."/>
            <person name="Russell D.A."/>
            <person name="Hatfull G.F."/>
            <person name="Kana B.D."/>
        </authorList>
    </citation>
    <scope>NUCLEOTIDE SEQUENCE</scope>
</reference>
<accession>A0AB38ZP47</accession>
<organism evidence="1">
    <name type="scientific">Mycobacterium phage Wildflower</name>
    <dbReference type="NCBI Taxonomy" id="3141619"/>
    <lineage>
        <taxon>Viruses</taxon>
    </lineage>
</organism>
<sequence>MINTEVVDAQDPNEVLYSFEASSMPRRGDVLWHRDESREVQHCEWVIGDGGLSGVIVHTRLLPLDISPCQE</sequence>